<keyword evidence="3" id="KW-1185">Reference proteome</keyword>
<dbReference type="RefSeq" id="XP_056073610.1">
    <property type="nucleotide sequence ID" value="XM_056213302.1"/>
</dbReference>
<feature type="signal peptide" evidence="1">
    <location>
        <begin position="1"/>
        <end position="19"/>
    </location>
</feature>
<dbReference type="GeneID" id="80908048"/>
<organism evidence="2 3">
    <name type="scientific">Didymosphaeria variabile</name>
    <dbReference type="NCBI Taxonomy" id="1932322"/>
    <lineage>
        <taxon>Eukaryota</taxon>
        <taxon>Fungi</taxon>
        <taxon>Dikarya</taxon>
        <taxon>Ascomycota</taxon>
        <taxon>Pezizomycotina</taxon>
        <taxon>Dothideomycetes</taxon>
        <taxon>Pleosporomycetidae</taxon>
        <taxon>Pleosporales</taxon>
        <taxon>Massarineae</taxon>
        <taxon>Didymosphaeriaceae</taxon>
        <taxon>Didymosphaeria</taxon>
    </lineage>
</organism>
<evidence type="ECO:0000313" key="2">
    <source>
        <dbReference type="EMBL" id="KAJ4356484.1"/>
    </source>
</evidence>
<dbReference type="EMBL" id="JAPEUX010000003">
    <property type="protein sequence ID" value="KAJ4356484.1"/>
    <property type="molecule type" value="Genomic_DNA"/>
</dbReference>
<accession>A0A9W9CCH0</accession>
<protein>
    <submittedName>
        <fullName evidence="2">Uncharacterized protein</fullName>
    </submittedName>
</protein>
<evidence type="ECO:0000256" key="1">
    <source>
        <dbReference type="SAM" id="SignalP"/>
    </source>
</evidence>
<feature type="chain" id="PRO_5040812088" evidence="1">
    <location>
        <begin position="20"/>
        <end position="160"/>
    </location>
</feature>
<reference evidence="2" key="1">
    <citation type="submission" date="2022-10" db="EMBL/GenBank/DDBJ databases">
        <title>Tapping the CABI collections for fungal endophytes: first genome assemblies for Collariella, Neodidymelliopsis, Ascochyta clinopodiicola, Didymella pomorum, Didymosphaeria variabile, Neocosmospora piperis and Neocucurbitaria cava.</title>
        <authorList>
            <person name="Hill R."/>
        </authorList>
    </citation>
    <scope>NUCLEOTIDE SEQUENCE</scope>
    <source>
        <strain evidence="2">IMI 356815</strain>
    </source>
</reference>
<gene>
    <name evidence="2" type="ORF">N0V89_004518</name>
</gene>
<dbReference type="OrthoDB" id="3789915at2759"/>
<keyword evidence="1" id="KW-0732">Signal</keyword>
<proteinExistence type="predicted"/>
<name>A0A9W9CCH0_9PLEO</name>
<sequence>MRLFTTALMCLGLALTVAAAGIPPPDVVVTPTSAIGGSTDVPTPTDKEPNLIDPNMAPIVSDTPAPHIPPPGTCGQAIWVPFLGSVWIQANACHRFGDAGDIPAPSVEFINEGYSNCKICVFWKGKDCKGDVAWMGKIPSSSFTVKFTNDNYPYSYFCSN</sequence>
<dbReference type="Proteomes" id="UP001140513">
    <property type="component" value="Unassembled WGS sequence"/>
</dbReference>
<evidence type="ECO:0000313" key="3">
    <source>
        <dbReference type="Proteomes" id="UP001140513"/>
    </source>
</evidence>
<dbReference type="AlphaFoldDB" id="A0A9W9CCH0"/>
<comment type="caution">
    <text evidence="2">The sequence shown here is derived from an EMBL/GenBank/DDBJ whole genome shotgun (WGS) entry which is preliminary data.</text>
</comment>